<proteinExistence type="predicted"/>
<reference evidence="1" key="1">
    <citation type="journal article" date="2014" name="Front. Microbiol.">
        <title>High frequency of phylogenetically diverse reductive dehalogenase-homologous genes in deep subseafloor sedimentary metagenomes.</title>
        <authorList>
            <person name="Kawai M."/>
            <person name="Futagami T."/>
            <person name="Toyoda A."/>
            <person name="Takaki Y."/>
            <person name="Nishi S."/>
            <person name="Hori S."/>
            <person name="Arai W."/>
            <person name="Tsubouchi T."/>
            <person name="Morono Y."/>
            <person name="Uchiyama I."/>
            <person name="Ito T."/>
            <person name="Fujiyama A."/>
            <person name="Inagaki F."/>
            <person name="Takami H."/>
        </authorList>
    </citation>
    <scope>NUCLEOTIDE SEQUENCE</scope>
    <source>
        <strain evidence="1">Expedition CK06-06</strain>
    </source>
</reference>
<organism evidence="1">
    <name type="scientific">marine sediment metagenome</name>
    <dbReference type="NCBI Taxonomy" id="412755"/>
    <lineage>
        <taxon>unclassified sequences</taxon>
        <taxon>metagenomes</taxon>
        <taxon>ecological metagenomes</taxon>
    </lineage>
</organism>
<sequence>MLKNPTISVALMCYNEVSTLESVTVKTRDILSLLNCD</sequence>
<gene>
    <name evidence="1" type="ORF">S12H4_22517</name>
</gene>
<accession>X1T8N1</accession>
<name>X1T8N1_9ZZZZ</name>
<evidence type="ECO:0000313" key="1">
    <source>
        <dbReference type="EMBL" id="GAI76364.1"/>
    </source>
</evidence>
<dbReference type="AlphaFoldDB" id="X1T8N1"/>
<protein>
    <submittedName>
        <fullName evidence="1">Uncharacterized protein</fullName>
    </submittedName>
</protein>
<comment type="caution">
    <text evidence="1">The sequence shown here is derived from an EMBL/GenBank/DDBJ whole genome shotgun (WGS) entry which is preliminary data.</text>
</comment>
<feature type="non-terminal residue" evidence="1">
    <location>
        <position position="37"/>
    </location>
</feature>
<dbReference type="EMBL" id="BARW01011759">
    <property type="protein sequence ID" value="GAI76364.1"/>
    <property type="molecule type" value="Genomic_DNA"/>
</dbReference>